<proteinExistence type="inferred from homology"/>
<dbReference type="PANTHER" id="PTHR43673:SF10">
    <property type="entry name" value="NADH DEHYDROGENASE_NAD(P)H NITROREDUCTASE XCC3605-RELATED"/>
    <property type="match status" value="1"/>
</dbReference>
<reference evidence="4" key="1">
    <citation type="submission" date="2023-03" db="EMBL/GenBank/DDBJ databases">
        <title>Edaphobacter sp.</title>
        <authorList>
            <person name="Huber K.J."/>
            <person name="Papendorf J."/>
            <person name="Pilke C."/>
            <person name="Bunk B."/>
            <person name="Sproeer C."/>
            <person name="Pester M."/>
        </authorList>
    </citation>
    <scope>NUCLEOTIDE SEQUENCE</scope>
    <source>
        <strain evidence="4">DSM 110680</strain>
    </source>
</reference>
<dbReference type="InterPro" id="IPR029479">
    <property type="entry name" value="Nitroreductase"/>
</dbReference>
<organism evidence="4">
    <name type="scientific">Telmatobacter sp. DSM 110680</name>
    <dbReference type="NCBI Taxonomy" id="3036704"/>
    <lineage>
        <taxon>Bacteria</taxon>
        <taxon>Pseudomonadati</taxon>
        <taxon>Acidobacteriota</taxon>
        <taxon>Terriglobia</taxon>
        <taxon>Terriglobales</taxon>
        <taxon>Acidobacteriaceae</taxon>
        <taxon>Telmatobacter</taxon>
    </lineage>
</organism>
<name>A0AAU7DK68_9BACT</name>
<dbReference type="AlphaFoldDB" id="A0AAU7DK68"/>
<dbReference type="GO" id="GO:0016491">
    <property type="term" value="F:oxidoreductase activity"/>
    <property type="evidence" value="ECO:0007669"/>
    <property type="project" value="UniProtKB-KW"/>
</dbReference>
<dbReference type="PANTHER" id="PTHR43673">
    <property type="entry name" value="NAD(P)H NITROREDUCTASE YDGI-RELATED"/>
    <property type="match status" value="1"/>
</dbReference>
<evidence type="ECO:0000256" key="2">
    <source>
        <dbReference type="ARBA" id="ARBA00023002"/>
    </source>
</evidence>
<dbReference type="InterPro" id="IPR000415">
    <property type="entry name" value="Nitroreductase-like"/>
</dbReference>
<sequence>MPLTASEVHQMKYAQPSTEGVLPVILERWSPRAFADRDVSPADLKVIFEAARWAPSSFNEQPWRFIIGHRNSETYKKIADALVPFNNAWATTAPVLILSVAKTRFSHNDSPNNYALHDLGAADGFITLQAASMGIATHQMAGFDQAKAREAFAIPEVYAIGSVMAMGYQGEPSILGEHYQGQEQSPRGRKPLSEIVLSGWDHAADLG</sequence>
<dbReference type="EMBL" id="CP121196">
    <property type="protein sequence ID" value="XBH18244.1"/>
    <property type="molecule type" value="Genomic_DNA"/>
</dbReference>
<feature type="domain" description="Nitroreductase" evidence="3">
    <location>
        <begin position="25"/>
        <end position="82"/>
    </location>
</feature>
<gene>
    <name evidence="4" type="ORF">P8935_02675</name>
</gene>
<protein>
    <submittedName>
        <fullName evidence="4">Nitroreductase family protein</fullName>
    </submittedName>
</protein>
<evidence type="ECO:0000259" key="3">
    <source>
        <dbReference type="Pfam" id="PF00881"/>
    </source>
</evidence>
<evidence type="ECO:0000313" key="4">
    <source>
        <dbReference type="EMBL" id="XBH18244.1"/>
    </source>
</evidence>
<keyword evidence="2" id="KW-0560">Oxidoreductase</keyword>
<dbReference type="Pfam" id="PF00881">
    <property type="entry name" value="Nitroreductase"/>
    <property type="match status" value="2"/>
</dbReference>
<dbReference type="SUPFAM" id="SSF55469">
    <property type="entry name" value="FMN-dependent nitroreductase-like"/>
    <property type="match status" value="1"/>
</dbReference>
<accession>A0AAU7DK68</accession>
<feature type="domain" description="Nitroreductase" evidence="3">
    <location>
        <begin position="85"/>
        <end position="168"/>
    </location>
</feature>
<dbReference type="CDD" id="cd02138">
    <property type="entry name" value="TdsD-like"/>
    <property type="match status" value="1"/>
</dbReference>
<evidence type="ECO:0000256" key="1">
    <source>
        <dbReference type="ARBA" id="ARBA00007118"/>
    </source>
</evidence>
<dbReference type="Gene3D" id="3.40.109.10">
    <property type="entry name" value="NADH Oxidase"/>
    <property type="match status" value="1"/>
</dbReference>
<dbReference type="RefSeq" id="WP_348263467.1">
    <property type="nucleotide sequence ID" value="NZ_CP121196.1"/>
</dbReference>
<comment type="similarity">
    <text evidence="1">Belongs to the nitroreductase family.</text>
</comment>